<reference evidence="11 12" key="1">
    <citation type="submission" date="2015-12" db="EMBL/GenBank/DDBJ databases">
        <authorList>
            <person name="Shamseldin A."/>
            <person name="Moawad H."/>
            <person name="Abd El-Rahim W.M."/>
            <person name="Sadowsky M.J."/>
        </authorList>
    </citation>
    <scope>NUCLEOTIDE SEQUENCE [LARGE SCALE GENOMIC DNA]</scope>
    <source>
        <strain evidence="11 12">WF1</strain>
    </source>
</reference>
<dbReference type="FunFam" id="3.40.1440.10:FF:000001">
    <property type="entry name" value="UvrABC system protein C"/>
    <property type="match status" value="1"/>
</dbReference>
<keyword evidence="12" id="KW-1185">Reference proteome</keyword>
<dbReference type="InterPro" id="IPR000305">
    <property type="entry name" value="GIY-YIG_endonuc"/>
</dbReference>
<dbReference type="Proteomes" id="UP000191980">
    <property type="component" value="Unassembled WGS sequence"/>
</dbReference>
<dbReference type="PROSITE" id="PS50164">
    <property type="entry name" value="GIY_YIG"/>
    <property type="match status" value="1"/>
</dbReference>
<dbReference type="RefSeq" id="WP_080523094.1">
    <property type="nucleotide sequence ID" value="NZ_LPUF01000001.1"/>
</dbReference>
<feature type="domain" description="GIY-YIG" evidence="9">
    <location>
        <begin position="25"/>
        <end position="103"/>
    </location>
</feature>
<dbReference type="Pfam" id="PF01541">
    <property type="entry name" value="GIY-YIG"/>
    <property type="match status" value="1"/>
</dbReference>
<dbReference type="GO" id="GO:0009380">
    <property type="term" value="C:excinuclease repair complex"/>
    <property type="evidence" value="ECO:0007669"/>
    <property type="project" value="InterPro"/>
</dbReference>
<dbReference type="GO" id="GO:0009381">
    <property type="term" value="F:excinuclease ABC activity"/>
    <property type="evidence" value="ECO:0007669"/>
    <property type="project" value="UniProtKB-UniRule"/>
</dbReference>
<dbReference type="SUPFAM" id="SSF46600">
    <property type="entry name" value="C-terminal UvrC-binding domain of UvrB"/>
    <property type="match status" value="1"/>
</dbReference>
<dbReference type="InterPro" id="IPR001162">
    <property type="entry name" value="UvrC_RNase_H_dom"/>
</dbReference>
<proteinExistence type="inferred from homology"/>
<evidence type="ECO:0000256" key="3">
    <source>
        <dbReference type="ARBA" id="ARBA00022769"/>
    </source>
</evidence>
<evidence type="ECO:0000259" key="9">
    <source>
        <dbReference type="PROSITE" id="PS50164"/>
    </source>
</evidence>
<evidence type="ECO:0000259" key="10">
    <source>
        <dbReference type="PROSITE" id="PS50165"/>
    </source>
</evidence>
<evidence type="ECO:0000256" key="4">
    <source>
        <dbReference type="ARBA" id="ARBA00022881"/>
    </source>
</evidence>
<dbReference type="InterPro" id="IPR001943">
    <property type="entry name" value="UVR_dom"/>
</dbReference>
<dbReference type="Pfam" id="PF14520">
    <property type="entry name" value="HHH_5"/>
    <property type="match status" value="1"/>
</dbReference>
<dbReference type="GO" id="GO:0009432">
    <property type="term" value="P:SOS response"/>
    <property type="evidence" value="ECO:0007669"/>
    <property type="project" value="UniProtKB-UniRule"/>
</dbReference>
<accession>A0A1V8MAZ6</accession>
<dbReference type="InterPro" id="IPR004791">
    <property type="entry name" value="UvrC"/>
</dbReference>
<keyword evidence="1 7" id="KW-0963">Cytoplasm</keyword>
<dbReference type="FunFam" id="3.30.420.340:FF:000001">
    <property type="entry name" value="UvrABC system protein C"/>
    <property type="match status" value="1"/>
</dbReference>
<dbReference type="PROSITE" id="PS50165">
    <property type="entry name" value="UVRC"/>
    <property type="match status" value="1"/>
</dbReference>
<dbReference type="AlphaFoldDB" id="A0A1V8MAZ6"/>
<gene>
    <name evidence="7 11" type="primary">uvrC</name>
    <name evidence="11" type="ORF">AU255_11960</name>
</gene>
<dbReference type="Gene3D" id="3.30.420.340">
    <property type="entry name" value="UvrC, RNAse H endonuclease domain"/>
    <property type="match status" value="1"/>
</dbReference>
<dbReference type="InterPro" id="IPR036876">
    <property type="entry name" value="UVR_dom_sf"/>
</dbReference>
<comment type="subcellular location">
    <subcellularLocation>
        <location evidence="7">Cytoplasm</location>
    </subcellularLocation>
</comment>
<dbReference type="Gene3D" id="3.40.1440.10">
    <property type="entry name" value="GIY-YIG endonuclease"/>
    <property type="match status" value="1"/>
</dbReference>
<dbReference type="NCBIfam" id="TIGR00194">
    <property type="entry name" value="uvrC"/>
    <property type="match status" value="1"/>
</dbReference>
<organism evidence="11 12">
    <name type="scientific">Methyloprofundus sedimenti</name>
    <dbReference type="NCBI Taxonomy" id="1420851"/>
    <lineage>
        <taxon>Bacteria</taxon>
        <taxon>Pseudomonadati</taxon>
        <taxon>Pseudomonadota</taxon>
        <taxon>Gammaproteobacteria</taxon>
        <taxon>Methylococcales</taxon>
        <taxon>Methylococcaceae</taxon>
        <taxon>Methyloprofundus</taxon>
    </lineage>
</organism>
<dbReference type="GO" id="GO:0006289">
    <property type="term" value="P:nucleotide-excision repair"/>
    <property type="evidence" value="ECO:0007669"/>
    <property type="project" value="UniProtKB-UniRule"/>
</dbReference>
<dbReference type="Gene3D" id="1.10.150.20">
    <property type="entry name" value="5' to 3' exonuclease, C-terminal subdomain"/>
    <property type="match status" value="1"/>
</dbReference>
<dbReference type="CDD" id="cd10434">
    <property type="entry name" value="GIY-YIG_UvrC_Cho"/>
    <property type="match status" value="1"/>
</dbReference>
<dbReference type="EMBL" id="LPUF01000001">
    <property type="protein sequence ID" value="OQK18493.1"/>
    <property type="molecule type" value="Genomic_DNA"/>
</dbReference>
<keyword evidence="5 7" id="KW-0234">DNA repair</keyword>
<name>A0A1V8MAZ6_9GAMM</name>
<dbReference type="Gene3D" id="4.10.860.10">
    <property type="entry name" value="UVR domain"/>
    <property type="match status" value="1"/>
</dbReference>
<keyword evidence="4 7" id="KW-0267">Excision nuclease</keyword>
<dbReference type="Pfam" id="PF08459">
    <property type="entry name" value="UvrC_RNaseH_dom"/>
    <property type="match status" value="1"/>
</dbReference>
<dbReference type="PROSITE" id="PS50151">
    <property type="entry name" value="UVR"/>
    <property type="match status" value="1"/>
</dbReference>
<dbReference type="GO" id="GO:0003677">
    <property type="term" value="F:DNA binding"/>
    <property type="evidence" value="ECO:0007669"/>
    <property type="project" value="UniProtKB-UniRule"/>
</dbReference>
<dbReference type="STRING" id="1420851.AU255_11960"/>
<evidence type="ECO:0000256" key="2">
    <source>
        <dbReference type="ARBA" id="ARBA00022763"/>
    </source>
</evidence>
<dbReference type="HAMAP" id="MF_00203">
    <property type="entry name" value="UvrC"/>
    <property type="match status" value="1"/>
</dbReference>
<comment type="function">
    <text evidence="7">The UvrABC repair system catalyzes the recognition and processing of DNA lesions. UvrC both incises the 5' and 3' sides of the lesion. The N-terminal half is responsible for the 3' incision and the C-terminal half is responsible for the 5' incision.</text>
</comment>
<dbReference type="InterPro" id="IPR010994">
    <property type="entry name" value="RuvA_2-like"/>
</dbReference>
<dbReference type="SMART" id="SM00465">
    <property type="entry name" value="GIYc"/>
    <property type="match status" value="1"/>
</dbReference>
<feature type="domain" description="UvrC family homology region profile" evidence="10">
    <location>
        <begin position="263"/>
        <end position="486"/>
    </location>
</feature>
<evidence type="ECO:0000256" key="5">
    <source>
        <dbReference type="ARBA" id="ARBA00023204"/>
    </source>
</evidence>
<evidence type="ECO:0000259" key="8">
    <source>
        <dbReference type="PROSITE" id="PS50151"/>
    </source>
</evidence>
<comment type="similarity">
    <text evidence="7">Belongs to the UvrC family.</text>
</comment>
<dbReference type="GO" id="GO:0005737">
    <property type="term" value="C:cytoplasm"/>
    <property type="evidence" value="ECO:0007669"/>
    <property type="project" value="UniProtKB-SubCell"/>
</dbReference>
<comment type="caution">
    <text evidence="11">The sequence shown here is derived from an EMBL/GenBank/DDBJ whole genome shotgun (WGS) entry which is preliminary data.</text>
</comment>
<dbReference type="SUPFAM" id="SSF82771">
    <property type="entry name" value="GIY-YIG endonuclease"/>
    <property type="match status" value="1"/>
</dbReference>
<evidence type="ECO:0000256" key="1">
    <source>
        <dbReference type="ARBA" id="ARBA00022490"/>
    </source>
</evidence>
<dbReference type="InterPro" id="IPR035901">
    <property type="entry name" value="GIY-YIG_endonuc_sf"/>
</dbReference>
<keyword evidence="6 7" id="KW-0742">SOS response</keyword>
<dbReference type="NCBIfam" id="NF001824">
    <property type="entry name" value="PRK00558.1-5"/>
    <property type="match status" value="1"/>
</dbReference>
<dbReference type="InterPro" id="IPR050066">
    <property type="entry name" value="UvrABC_protein_C"/>
</dbReference>
<keyword evidence="3 7" id="KW-0228">DNA excision</keyword>
<dbReference type="InterPro" id="IPR047296">
    <property type="entry name" value="GIY-YIG_UvrC_Cho"/>
</dbReference>
<evidence type="ECO:0000256" key="7">
    <source>
        <dbReference type="HAMAP-Rule" id="MF_00203"/>
    </source>
</evidence>
<dbReference type="Pfam" id="PF02151">
    <property type="entry name" value="UVR"/>
    <property type="match status" value="1"/>
</dbReference>
<dbReference type="PANTHER" id="PTHR30562">
    <property type="entry name" value="UVRC/OXIDOREDUCTASE"/>
    <property type="match status" value="1"/>
</dbReference>
<dbReference type="SUPFAM" id="SSF47781">
    <property type="entry name" value="RuvA domain 2-like"/>
    <property type="match status" value="1"/>
</dbReference>
<evidence type="ECO:0000313" key="12">
    <source>
        <dbReference type="Proteomes" id="UP000191980"/>
    </source>
</evidence>
<dbReference type="Pfam" id="PF22920">
    <property type="entry name" value="UvrC_RNaseH"/>
    <property type="match status" value="1"/>
</dbReference>
<dbReference type="OrthoDB" id="9804933at2"/>
<sequence>MTEVDKTANSQQAFDIEDFLKNLTRLPGIYKMLNDKDTIVYIGKAKNLKNRVSSYFRKGAASPKQQVMVAKIKRIEVTVTHTEGEALLLESQLIKKHKPRYNICLRDDKSYPFIYISSEQQFPQISSHRGAKKKRGNYYGPYPSAGAVRETLKQLQKIFPVRQCEDSYYKNRSRPCLQHQIERCTAPCVGLISQEKYAEDVNNTKLFLAGKGSLLIDKLIHDMDQLATDLEFEQAAQVRDQISQLRTILEKNYVHGERGEVDIVACATKAGIACVQIFFIRNGQNLGNKTFFPEIRDEYTPENILQAFIAQYYLDKNVPYELIVSHTPEEKGLLVEVLTDHAGHAVAISTNVRGDRAKWLQMACANVDNALLTKLADKQGLYARFLSLQEELGCQEMPKRLECFDISHTRGEYTVASCVVFDREGPVKSAYRRFNIAGITPGDDYAAIYQAVSRRFKRLVKGEHEAPDILFIDGGKGQVNEAEKALAELQVNSVMIVGVSKGPDRKAGMEKMILPGQEQPIDVTPGASGLLLIQHIRDEAHRFAITGHRARRGKAKKESILETIAGLGPKRRQILLKQFGGMQAISRAGVDAFCSIDGISRQLAQRIYDTFHHQDD</sequence>
<evidence type="ECO:0000256" key="6">
    <source>
        <dbReference type="ARBA" id="ARBA00023236"/>
    </source>
</evidence>
<dbReference type="PANTHER" id="PTHR30562:SF1">
    <property type="entry name" value="UVRABC SYSTEM PROTEIN C"/>
    <property type="match status" value="1"/>
</dbReference>
<dbReference type="InterPro" id="IPR038476">
    <property type="entry name" value="UvrC_RNase_H_dom_sf"/>
</dbReference>
<keyword evidence="2 7" id="KW-0227">DNA damage</keyword>
<feature type="domain" description="UVR" evidence="8">
    <location>
        <begin position="213"/>
        <end position="248"/>
    </location>
</feature>
<evidence type="ECO:0000313" key="11">
    <source>
        <dbReference type="EMBL" id="OQK18493.1"/>
    </source>
</evidence>
<protein>
    <recommendedName>
        <fullName evidence="7">UvrABC system protein C</fullName>
        <shortName evidence="7">Protein UvrC</shortName>
    </recommendedName>
    <alternativeName>
        <fullName evidence="7">Excinuclease ABC subunit C</fullName>
    </alternativeName>
</protein>
<comment type="subunit">
    <text evidence="7">Interacts with UvrB in an incision complex.</text>
</comment>